<accession>A0A562TD33</accession>
<dbReference type="NCBIfam" id="TIGR02937">
    <property type="entry name" value="sigma70-ECF"/>
    <property type="match status" value="1"/>
</dbReference>
<dbReference type="InterPro" id="IPR013249">
    <property type="entry name" value="RNA_pol_sigma70_r4_t2"/>
</dbReference>
<dbReference type="Proteomes" id="UP000316778">
    <property type="component" value="Unassembled WGS sequence"/>
</dbReference>
<dbReference type="SUPFAM" id="SSF88659">
    <property type="entry name" value="Sigma3 and sigma4 domains of RNA polymerase sigma factors"/>
    <property type="match status" value="1"/>
</dbReference>
<dbReference type="PANTHER" id="PTHR43133">
    <property type="entry name" value="RNA POLYMERASE ECF-TYPE SIGMA FACTO"/>
    <property type="match status" value="1"/>
</dbReference>
<comment type="similarity">
    <text evidence="1">Belongs to the sigma-70 factor family. ECF subfamily.</text>
</comment>
<evidence type="ECO:0000256" key="1">
    <source>
        <dbReference type="ARBA" id="ARBA00010641"/>
    </source>
</evidence>
<dbReference type="Gene3D" id="1.10.10.10">
    <property type="entry name" value="Winged helix-like DNA-binding domain superfamily/Winged helix DNA-binding domain"/>
    <property type="match status" value="1"/>
</dbReference>
<dbReference type="InterPro" id="IPR014327">
    <property type="entry name" value="RNA_pol_sigma70_bacteroid"/>
</dbReference>
<dbReference type="Pfam" id="PF04542">
    <property type="entry name" value="Sigma70_r2"/>
    <property type="match status" value="1"/>
</dbReference>
<evidence type="ECO:0000313" key="8">
    <source>
        <dbReference type="Proteomes" id="UP000316778"/>
    </source>
</evidence>
<dbReference type="Gene3D" id="1.10.1740.10">
    <property type="match status" value="1"/>
</dbReference>
<proteinExistence type="inferred from homology"/>
<evidence type="ECO:0000259" key="6">
    <source>
        <dbReference type="Pfam" id="PF08281"/>
    </source>
</evidence>
<sequence>MHDQSYTDNDLFRLIAEGDETAFRLFFHRYVPELRPLIMHITKNAAVAEDIIQETFLRLWLSRDKLDTIENPRSWLLRIVFYQSFSYLRRQAVHTKAMDVIALRQATHEMRNTTEEALAYAQLTRLVGEVVRQLPPQARRIYLLSREKGLRIPEIARELALSPHTVKNSLVRSLQTIRKRIEQSGHFFPLLVLWLLKP</sequence>
<feature type="domain" description="RNA polymerase sigma factor 70 region 4 type 2" evidence="6">
    <location>
        <begin position="127"/>
        <end position="176"/>
    </location>
</feature>
<evidence type="ECO:0000256" key="4">
    <source>
        <dbReference type="ARBA" id="ARBA00023163"/>
    </source>
</evidence>
<name>A0A562TD33_CHIJA</name>
<keyword evidence="2" id="KW-0805">Transcription regulation</keyword>
<dbReference type="EMBL" id="VLLG01000002">
    <property type="protein sequence ID" value="TWI91164.1"/>
    <property type="molecule type" value="Genomic_DNA"/>
</dbReference>
<keyword evidence="3" id="KW-0731">Sigma factor</keyword>
<dbReference type="InterPro" id="IPR013325">
    <property type="entry name" value="RNA_pol_sigma_r2"/>
</dbReference>
<protein>
    <submittedName>
        <fullName evidence="7">RNA polymerase sigma-70 factor (ECF subfamily)</fullName>
    </submittedName>
</protein>
<dbReference type="InterPro" id="IPR007627">
    <property type="entry name" value="RNA_pol_sigma70_r2"/>
</dbReference>
<reference evidence="7 8" key="1">
    <citation type="journal article" date="2013" name="Stand. Genomic Sci.">
        <title>Genomic Encyclopedia of Type Strains, Phase I: The one thousand microbial genomes (KMG-I) project.</title>
        <authorList>
            <person name="Kyrpides N.C."/>
            <person name="Woyke T."/>
            <person name="Eisen J.A."/>
            <person name="Garrity G."/>
            <person name="Lilburn T.G."/>
            <person name="Beck B.J."/>
            <person name="Whitman W.B."/>
            <person name="Hugenholtz P."/>
            <person name="Klenk H.P."/>
        </authorList>
    </citation>
    <scope>NUCLEOTIDE SEQUENCE [LARGE SCALE GENOMIC DNA]</scope>
    <source>
        <strain evidence="7 8">DSM 13484</strain>
    </source>
</reference>
<dbReference type="RefSeq" id="WP_158642512.1">
    <property type="nucleotide sequence ID" value="NZ_BAAAFY010000001.1"/>
</dbReference>
<dbReference type="GO" id="GO:0016987">
    <property type="term" value="F:sigma factor activity"/>
    <property type="evidence" value="ECO:0007669"/>
    <property type="project" value="UniProtKB-KW"/>
</dbReference>
<dbReference type="NCBIfam" id="TIGR02985">
    <property type="entry name" value="Sig70_bacteroi1"/>
    <property type="match status" value="1"/>
</dbReference>
<dbReference type="GO" id="GO:0003677">
    <property type="term" value="F:DNA binding"/>
    <property type="evidence" value="ECO:0007669"/>
    <property type="project" value="InterPro"/>
</dbReference>
<dbReference type="InterPro" id="IPR013324">
    <property type="entry name" value="RNA_pol_sigma_r3/r4-like"/>
</dbReference>
<evidence type="ECO:0000256" key="2">
    <source>
        <dbReference type="ARBA" id="ARBA00023015"/>
    </source>
</evidence>
<dbReference type="OrthoDB" id="799938at2"/>
<evidence type="ECO:0000313" key="7">
    <source>
        <dbReference type="EMBL" id="TWI91164.1"/>
    </source>
</evidence>
<evidence type="ECO:0000259" key="5">
    <source>
        <dbReference type="Pfam" id="PF04542"/>
    </source>
</evidence>
<dbReference type="Pfam" id="PF08281">
    <property type="entry name" value="Sigma70_r4_2"/>
    <property type="match status" value="1"/>
</dbReference>
<organism evidence="7 8">
    <name type="scientific">Chitinophaga japonensis</name>
    <name type="common">Flexibacter japonensis</name>
    <dbReference type="NCBI Taxonomy" id="104662"/>
    <lineage>
        <taxon>Bacteria</taxon>
        <taxon>Pseudomonadati</taxon>
        <taxon>Bacteroidota</taxon>
        <taxon>Chitinophagia</taxon>
        <taxon>Chitinophagales</taxon>
        <taxon>Chitinophagaceae</taxon>
        <taxon>Chitinophaga</taxon>
    </lineage>
</organism>
<keyword evidence="4" id="KW-0804">Transcription</keyword>
<dbReference type="SUPFAM" id="SSF88946">
    <property type="entry name" value="Sigma2 domain of RNA polymerase sigma factors"/>
    <property type="match status" value="1"/>
</dbReference>
<gene>
    <name evidence="7" type="ORF">LX66_0529</name>
</gene>
<dbReference type="AlphaFoldDB" id="A0A562TD33"/>
<dbReference type="GO" id="GO:0006352">
    <property type="term" value="P:DNA-templated transcription initiation"/>
    <property type="evidence" value="ECO:0007669"/>
    <property type="project" value="InterPro"/>
</dbReference>
<dbReference type="PANTHER" id="PTHR43133:SF46">
    <property type="entry name" value="RNA POLYMERASE SIGMA-70 FACTOR ECF SUBFAMILY"/>
    <property type="match status" value="1"/>
</dbReference>
<comment type="caution">
    <text evidence="7">The sequence shown here is derived from an EMBL/GenBank/DDBJ whole genome shotgun (WGS) entry which is preliminary data.</text>
</comment>
<keyword evidence="8" id="KW-1185">Reference proteome</keyword>
<feature type="domain" description="RNA polymerase sigma-70 region 2" evidence="5">
    <location>
        <begin position="27"/>
        <end position="92"/>
    </location>
</feature>
<dbReference type="InterPro" id="IPR039425">
    <property type="entry name" value="RNA_pol_sigma-70-like"/>
</dbReference>
<evidence type="ECO:0000256" key="3">
    <source>
        <dbReference type="ARBA" id="ARBA00023082"/>
    </source>
</evidence>
<dbReference type="InterPro" id="IPR036388">
    <property type="entry name" value="WH-like_DNA-bd_sf"/>
</dbReference>
<dbReference type="InterPro" id="IPR014284">
    <property type="entry name" value="RNA_pol_sigma-70_dom"/>
</dbReference>